<dbReference type="Gene3D" id="1.10.10.10">
    <property type="entry name" value="Winged helix-like DNA-binding domain superfamily/Winged helix DNA-binding domain"/>
    <property type="match status" value="1"/>
</dbReference>
<feature type="domain" description="OmpR/PhoB-type" evidence="5">
    <location>
        <begin position="1"/>
        <end position="88"/>
    </location>
</feature>
<evidence type="ECO:0000256" key="2">
    <source>
        <dbReference type="ARBA" id="ARBA00023125"/>
    </source>
</evidence>
<name>A0ABV2VQM0_9ACTN</name>
<evidence type="ECO:0000256" key="1">
    <source>
        <dbReference type="ARBA" id="ARBA00005820"/>
    </source>
</evidence>
<dbReference type="InterPro" id="IPR036388">
    <property type="entry name" value="WH-like_DNA-bd_sf"/>
</dbReference>
<accession>A0ABV2VQM0</accession>
<dbReference type="SUPFAM" id="SSF46894">
    <property type="entry name" value="C-terminal effector domain of the bipartite response regulators"/>
    <property type="match status" value="1"/>
</dbReference>
<evidence type="ECO:0000256" key="4">
    <source>
        <dbReference type="SAM" id="MobiDB-lite"/>
    </source>
</evidence>
<dbReference type="SMART" id="SM01043">
    <property type="entry name" value="BTAD"/>
    <property type="match status" value="1"/>
</dbReference>
<keyword evidence="2 3" id="KW-0238">DNA-binding</keyword>
<dbReference type="PANTHER" id="PTHR47691">
    <property type="entry name" value="REGULATOR-RELATED"/>
    <property type="match status" value="1"/>
</dbReference>
<dbReference type="Pfam" id="PF03704">
    <property type="entry name" value="BTAD"/>
    <property type="match status" value="1"/>
</dbReference>
<dbReference type="InterPro" id="IPR005158">
    <property type="entry name" value="BTAD"/>
</dbReference>
<sequence>MRISLLGPLELRADTGTPVEVGGARLRRLLILLALEPGRTVTVGRLSDALWAGEPPAGAANALQALVSRLRRAGLPVEAQPGGYRLAVDPDDVDVHRFEAAVRAARARLADDPAEGCRRLAEALDLWRGPALADVADADFARAPVARLTELRLAATEDLVQARLDRAAPEVPLPQLRELVAAHPLRERLTGLLIRALHRAGRPAEALAEYERLRATLAETLGTDPGPELAALHLEILRGEPAVVPGRADPRGPDPARSPAPAASPAGGHLAALADPGRPERGNLPATLTSFVGREEEMARAAGLLDRFRLATLTGPGGAGRTRLAVESGRAVAGRFPDGVWLVPLAPVTDPAEVPQAALAALGLREQALLARAGRGAPEPADPVGRLVDALAGRAVLLLLDNCEHLLDAAADLTERLLTACPGLRVLATSREPLGITGEALRPVESLALPPADADPATALAYPAVRLFADRAGAVRPDFAVDAATVGPVVRICRALDGMPLAIELAAARLRTMTAAQVDTRLDDRFRLLTGGSRTALPRHQTLRAVVDWSWDLLDDGERALWRRLAVFAGGATLEAAERVSAVVRPLQLGASAAAPRPGAAADVLDGLSALVDKSLVVAGGTDEPRYRMLETIREYGLHRLAEAGEADRVRWAHAAEYLALAEAAEPELRGAAQLDWLRRLSADHDNLHSGLRYAIAVGDAPTAVRYAAALGWYWWLTGQRAEGADLAGQVLALPGLADAPPAATAIALATAALNLTATHPDNIAVSREWLDRAAELSRGHEHEHPLLRLAGPITVAFAANFQPPAMAAVTALFDDPDPWVAGIARLLRAHALLNGGLSESDAEADLRAGLAHYRRAGDRWGMSFSLTPLADLLDRRGEAAGATPYHEEAMTYFEELGVREDVPEMRLRLAHNLWRRGDRDRAWAELDRAVHEAEISGSDETRAALAYGRAELLRAEGDRAGARACLTEGARLVGDRSIAPQWRALNASTLAVLDAADGDLVSARTRHDQALKLAVGSQDAPVVAAVLVGYADLALRLDRPAAAARLLGAATGIRGGTDHALLDRPRVEAAARDALGEAGFAEAYAGGLGYRWETAAEAVAVTLDA</sequence>
<evidence type="ECO:0000256" key="3">
    <source>
        <dbReference type="PROSITE-ProRule" id="PRU01091"/>
    </source>
</evidence>
<proteinExistence type="inferred from homology"/>
<protein>
    <submittedName>
        <fullName evidence="6">BTAD domain-containing putative transcriptional regulator</fullName>
    </submittedName>
</protein>
<dbReference type="PANTHER" id="PTHR47691:SF3">
    <property type="entry name" value="HTH-TYPE TRANSCRIPTIONAL REGULATOR RV0890C-RELATED"/>
    <property type="match status" value="1"/>
</dbReference>
<feature type="region of interest" description="Disordered" evidence="4">
    <location>
        <begin position="245"/>
        <end position="282"/>
    </location>
</feature>
<keyword evidence="7" id="KW-1185">Reference proteome</keyword>
<gene>
    <name evidence="6" type="ORF">ABZ071_24865</name>
</gene>
<dbReference type="InterPro" id="IPR027417">
    <property type="entry name" value="P-loop_NTPase"/>
</dbReference>
<dbReference type="Proteomes" id="UP001550348">
    <property type="component" value="Unassembled WGS sequence"/>
</dbReference>
<evidence type="ECO:0000313" key="6">
    <source>
        <dbReference type="EMBL" id="MEU0155083.1"/>
    </source>
</evidence>
<dbReference type="Gene3D" id="1.25.40.10">
    <property type="entry name" value="Tetratricopeptide repeat domain"/>
    <property type="match status" value="2"/>
</dbReference>
<dbReference type="EMBL" id="JBEXRX010000092">
    <property type="protein sequence ID" value="MEU0155083.1"/>
    <property type="molecule type" value="Genomic_DNA"/>
</dbReference>
<dbReference type="InterPro" id="IPR011990">
    <property type="entry name" value="TPR-like_helical_dom_sf"/>
</dbReference>
<dbReference type="CDD" id="cd15831">
    <property type="entry name" value="BTAD"/>
    <property type="match status" value="1"/>
</dbReference>
<evidence type="ECO:0000313" key="7">
    <source>
        <dbReference type="Proteomes" id="UP001550348"/>
    </source>
</evidence>
<comment type="caution">
    <text evidence="6">The sequence shown here is derived from an EMBL/GenBank/DDBJ whole genome shotgun (WGS) entry which is preliminary data.</text>
</comment>
<dbReference type="SUPFAM" id="SSF52540">
    <property type="entry name" value="P-loop containing nucleoside triphosphate hydrolases"/>
    <property type="match status" value="1"/>
</dbReference>
<dbReference type="InterPro" id="IPR001867">
    <property type="entry name" value="OmpR/PhoB-type_DNA-bd"/>
</dbReference>
<feature type="DNA-binding region" description="OmpR/PhoB-type" evidence="3">
    <location>
        <begin position="1"/>
        <end position="88"/>
    </location>
</feature>
<dbReference type="SUPFAM" id="SSF48452">
    <property type="entry name" value="TPR-like"/>
    <property type="match status" value="2"/>
</dbReference>
<dbReference type="Gene3D" id="3.40.50.300">
    <property type="entry name" value="P-loop containing nucleotide triphosphate hydrolases"/>
    <property type="match status" value="1"/>
</dbReference>
<organism evidence="6 7">
    <name type="scientific">Micromonospora fulviviridis</name>
    <dbReference type="NCBI Taxonomy" id="47860"/>
    <lineage>
        <taxon>Bacteria</taxon>
        <taxon>Bacillati</taxon>
        <taxon>Actinomycetota</taxon>
        <taxon>Actinomycetes</taxon>
        <taxon>Micromonosporales</taxon>
        <taxon>Micromonosporaceae</taxon>
        <taxon>Micromonospora</taxon>
    </lineage>
</organism>
<dbReference type="RefSeq" id="WP_355666705.1">
    <property type="nucleotide sequence ID" value="NZ_JBEXRX010000092.1"/>
</dbReference>
<comment type="similarity">
    <text evidence="1">Belongs to the AfsR/DnrI/RedD regulatory family.</text>
</comment>
<feature type="compositionally biased region" description="Low complexity" evidence="4">
    <location>
        <begin position="255"/>
        <end position="274"/>
    </location>
</feature>
<dbReference type="InterPro" id="IPR016032">
    <property type="entry name" value="Sig_transdc_resp-reg_C-effctor"/>
</dbReference>
<reference evidence="6 7" key="1">
    <citation type="submission" date="2024-06" db="EMBL/GenBank/DDBJ databases">
        <title>The Natural Products Discovery Center: Release of the First 8490 Sequenced Strains for Exploring Actinobacteria Biosynthetic Diversity.</title>
        <authorList>
            <person name="Kalkreuter E."/>
            <person name="Kautsar S.A."/>
            <person name="Yang D."/>
            <person name="Bader C.D."/>
            <person name="Teijaro C.N."/>
            <person name="Fluegel L."/>
            <person name="Davis C.M."/>
            <person name="Simpson J.R."/>
            <person name="Lauterbach L."/>
            <person name="Steele A.D."/>
            <person name="Gui C."/>
            <person name="Meng S."/>
            <person name="Li G."/>
            <person name="Viehrig K."/>
            <person name="Ye F."/>
            <person name="Su P."/>
            <person name="Kiefer A.F."/>
            <person name="Nichols A."/>
            <person name="Cepeda A.J."/>
            <person name="Yan W."/>
            <person name="Fan B."/>
            <person name="Jiang Y."/>
            <person name="Adhikari A."/>
            <person name="Zheng C.-J."/>
            <person name="Schuster L."/>
            <person name="Cowan T.M."/>
            <person name="Smanski M.J."/>
            <person name="Chevrette M.G."/>
            <person name="De Carvalho L.P.S."/>
            <person name="Shen B."/>
        </authorList>
    </citation>
    <scope>NUCLEOTIDE SEQUENCE [LARGE SCALE GENOMIC DNA]</scope>
    <source>
        <strain evidence="6 7">NPDC006286</strain>
    </source>
</reference>
<dbReference type="PROSITE" id="PS51755">
    <property type="entry name" value="OMPR_PHOB"/>
    <property type="match status" value="1"/>
</dbReference>
<dbReference type="SMART" id="SM00862">
    <property type="entry name" value="Trans_reg_C"/>
    <property type="match status" value="1"/>
</dbReference>
<evidence type="ECO:0000259" key="5">
    <source>
        <dbReference type="PROSITE" id="PS51755"/>
    </source>
</evidence>